<reference evidence="1" key="1">
    <citation type="submission" date="2021-06" db="EMBL/GenBank/DDBJ databases">
        <title>Parelaphostrongylus tenuis whole genome reference sequence.</title>
        <authorList>
            <person name="Garwood T.J."/>
            <person name="Larsen P.A."/>
            <person name="Fountain-Jones N.M."/>
            <person name="Garbe J.R."/>
            <person name="Macchietto M.G."/>
            <person name="Kania S.A."/>
            <person name="Gerhold R.W."/>
            <person name="Richards J.E."/>
            <person name="Wolf T.M."/>
        </authorList>
    </citation>
    <scope>NUCLEOTIDE SEQUENCE</scope>
    <source>
        <strain evidence="1">MNPRO001-30</strain>
        <tissue evidence="1">Meninges</tissue>
    </source>
</reference>
<dbReference type="AlphaFoldDB" id="A0AAD5N6V5"/>
<sequence>MQTVPGMTQLGQKSGGIPDTYQPLRSKEIVIHVEIPKIRLRHSLLAKPLR</sequence>
<name>A0AAD5N6V5_PARTN</name>
<gene>
    <name evidence="1" type="ORF">KIN20_021225</name>
</gene>
<organism evidence="1 2">
    <name type="scientific">Parelaphostrongylus tenuis</name>
    <name type="common">Meningeal worm</name>
    <dbReference type="NCBI Taxonomy" id="148309"/>
    <lineage>
        <taxon>Eukaryota</taxon>
        <taxon>Metazoa</taxon>
        <taxon>Ecdysozoa</taxon>
        <taxon>Nematoda</taxon>
        <taxon>Chromadorea</taxon>
        <taxon>Rhabditida</taxon>
        <taxon>Rhabditina</taxon>
        <taxon>Rhabditomorpha</taxon>
        <taxon>Strongyloidea</taxon>
        <taxon>Metastrongylidae</taxon>
        <taxon>Parelaphostrongylus</taxon>
    </lineage>
</organism>
<comment type="caution">
    <text evidence="1">The sequence shown here is derived from an EMBL/GenBank/DDBJ whole genome shotgun (WGS) entry which is preliminary data.</text>
</comment>
<dbReference type="Proteomes" id="UP001196413">
    <property type="component" value="Unassembled WGS sequence"/>
</dbReference>
<accession>A0AAD5N6V5</accession>
<dbReference type="EMBL" id="JAHQIW010004280">
    <property type="protein sequence ID" value="KAJ1361861.1"/>
    <property type="molecule type" value="Genomic_DNA"/>
</dbReference>
<protein>
    <submittedName>
        <fullName evidence="1">Uncharacterized protein</fullName>
    </submittedName>
</protein>
<proteinExistence type="predicted"/>
<evidence type="ECO:0000313" key="1">
    <source>
        <dbReference type="EMBL" id="KAJ1361861.1"/>
    </source>
</evidence>
<evidence type="ECO:0000313" key="2">
    <source>
        <dbReference type="Proteomes" id="UP001196413"/>
    </source>
</evidence>
<keyword evidence="2" id="KW-1185">Reference proteome</keyword>